<evidence type="ECO:0000313" key="3">
    <source>
        <dbReference type="EMBL" id="MFC4822992.1"/>
    </source>
</evidence>
<reference evidence="3 4" key="1">
    <citation type="journal article" date="2019" name="Int. J. Syst. Evol. Microbiol.">
        <title>The Global Catalogue of Microorganisms (GCM) 10K type strain sequencing project: providing services to taxonomists for standard genome sequencing and annotation.</title>
        <authorList>
            <consortium name="The Broad Institute Genomics Platform"/>
            <consortium name="The Broad Institute Genome Sequencing Center for Infectious Disease"/>
            <person name="Wu L."/>
            <person name="Ma J."/>
        </authorList>
    </citation>
    <scope>NUCLEOTIDE SEQUENCE [LARGE SCALE GENOMIC DNA]</scope>
    <source>
        <strain evidence="3 4">XZYJ18</strain>
    </source>
</reference>
<accession>A0ABD5PX01</accession>
<feature type="compositionally biased region" description="Polar residues" evidence="1">
    <location>
        <begin position="46"/>
        <end position="55"/>
    </location>
</feature>
<feature type="domain" description="DUF7260" evidence="2">
    <location>
        <begin position="7"/>
        <end position="251"/>
    </location>
</feature>
<proteinExistence type="predicted"/>
<evidence type="ECO:0000259" key="2">
    <source>
        <dbReference type="Pfam" id="PF23921"/>
    </source>
</evidence>
<name>A0ABD5PX01_9EURY</name>
<dbReference type="RefSeq" id="WP_254267504.1">
    <property type="nucleotide sequence ID" value="NZ_CP100400.1"/>
</dbReference>
<gene>
    <name evidence="3" type="ORF">ACFO9K_01830</name>
</gene>
<sequence length="262" mass="28761">MTVELRTHDAVERAESERERIEGKVAAYERFAERVREASPDAGQRAATSTRSAPGQSAGDALAVGTSSVGNADGISVVREAFRDIVLPYADADSLPEAMADELSPDLAAALSPAAGAFAPGLADQLVLRAETRTEECQLLADATATERDRAREVADELDAVTDWVAETDETPLLQLGFEDLRERHDRLADRRETCDRLVGERQATIRGTRREGLTGIRERELLDHLYGDFEESHPILADLTRVDDLLADCQRAVRRHLCARV</sequence>
<protein>
    <recommendedName>
        <fullName evidence="2">DUF7260 domain-containing protein</fullName>
    </recommendedName>
</protein>
<keyword evidence="4" id="KW-1185">Reference proteome</keyword>
<dbReference type="GeneID" id="73045963"/>
<evidence type="ECO:0000256" key="1">
    <source>
        <dbReference type="SAM" id="MobiDB-lite"/>
    </source>
</evidence>
<dbReference type="InterPro" id="IPR055684">
    <property type="entry name" value="DUF7260"/>
</dbReference>
<comment type="caution">
    <text evidence="3">The sequence shown here is derived from an EMBL/GenBank/DDBJ whole genome shotgun (WGS) entry which is preliminary data.</text>
</comment>
<evidence type="ECO:0000313" key="4">
    <source>
        <dbReference type="Proteomes" id="UP001595945"/>
    </source>
</evidence>
<feature type="region of interest" description="Disordered" evidence="1">
    <location>
        <begin position="36"/>
        <end position="61"/>
    </location>
</feature>
<organism evidence="3 4">
    <name type="scientific">Halorussus aquaticus</name>
    <dbReference type="NCBI Taxonomy" id="2953748"/>
    <lineage>
        <taxon>Archaea</taxon>
        <taxon>Methanobacteriati</taxon>
        <taxon>Methanobacteriota</taxon>
        <taxon>Stenosarchaea group</taxon>
        <taxon>Halobacteria</taxon>
        <taxon>Halobacteriales</taxon>
        <taxon>Haladaptataceae</taxon>
        <taxon>Halorussus</taxon>
    </lineage>
</organism>
<dbReference type="AlphaFoldDB" id="A0ABD5PX01"/>
<dbReference type="EMBL" id="JBHSHT010000001">
    <property type="protein sequence ID" value="MFC4822992.1"/>
    <property type="molecule type" value="Genomic_DNA"/>
</dbReference>
<dbReference type="Proteomes" id="UP001595945">
    <property type="component" value="Unassembled WGS sequence"/>
</dbReference>
<dbReference type="Pfam" id="PF23921">
    <property type="entry name" value="DUF7260"/>
    <property type="match status" value="1"/>
</dbReference>